<evidence type="ECO:0000256" key="1">
    <source>
        <dbReference type="SAM" id="SignalP"/>
    </source>
</evidence>
<name>A0A7Y0HYR0_9BIFI</name>
<sequence length="91" mass="9730">MVVLLVVAGVLLPCAQYVPAAVAAGAAAVAGLSARRECRICHRFAWLADAGRYGRICPVCDRMIAEGRQQDLLERRSSAPVPVAQPREPFA</sequence>
<feature type="signal peptide" evidence="1">
    <location>
        <begin position="1"/>
        <end position="20"/>
    </location>
</feature>
<evidence type="ECO:0000313" key="3">
    <source>
        <dbReference type="Proteomes" id="UP000588277"/>
    </source>
</evidence>
<keyword evidence="1" id="KW-0732">Signal</keyword>
<dbReference type="AlphaFoldDB" id="A0A7Y0HYR0"/>
<keyword evidence="3" id="KW-1185">Reference proteome</keyword>
<accession>A0A7Y0HYR0</accession>
<dbReference type="EMBL" id="JAAIIH010000008">
    <property type="protein sequence ID" value="NMN00652.1"/>
    <property type="molecule type" value="Genomic_DNA"/>
</dbReference>
<organism evidence="2 3">
    <name type="scientific">Bifidobacterium moraviense</name>
    <dbReference type="NCBI Taxonomy" id="2675323"/>
    <lineage>
        <taxon>Bacteria</taxon>
        <taxon>Bacillati</taxon>
        <taxon>Actinomycetota</taxon>
        <taxon>Actinomycetes</taxon>
        <taxon>Bifidobacteriales</taxon>
        <taxon>Bifidobacteriaceae</taxon>
        <taxon>Bifidobacterium</taxon>
    </lineage>
</organism>
<feature type="chain" id="PRO_5031140950" evidence="1">
    <location>
        <begin position="21"/>
        <end position="91"/>
    </location>
</feature>
<evidence type="ECO:0000313" key="2">
    <source>
        <dbReference type="EMBL" id="NMN00652.1"/>
    </source>
</evidence>
<proteinExistence type="predicted"/>
<reference evidence="2 3" key="1">
    <citation type="submission" date="2020-02" db="EMBL/GenBank/DDBJ databases">
        <title>Characterization of phylogenetic diversity of novel bifidobacterial species isolated in Czech ZOOs.</title>
        <authorList>
            <person name="Lugli G.A."/>
            <person name="Vera N.B."/>
            <person name="Ventura M."/>
        </authorList>
    </citation>
    <scope>NUCLEOTIDE SEQUENCE [LARGE SCALE GENOMIC DNA]</scope>
    <source>
        <strain evidence="2 3">DSM 109958</strain>
    </source>
</reference>
<protein>
    <submittedName>
        <fullName evidence="2">Uncharacterized protein</fullName>
    </submittedName>
</protein>
<gene>
    <name evidence="2" type="ORF">G1C96_1231</name>
</gene>
<dbReference type="Proteomes" id="UP000588277">
    <property type="component" value="Unassembled WGS sequence"/>
</dbReference>
<comment type="caution">
    <text evidence="2">The sequence shown here is derived from an EMBL/GenBank/DDBJ whole genome shotgun (WGS) entry which is preliminary data.</text>
</comment>